<dbReference type="GO" id="GO:0015293">
    <property type="term" value="F:symporter activity"/>
    <property type="evidence" value="ECO:0007669"/>
    <property type="project" value="TreeGrafter"/>
</dbReference>
<feature type="transmembrane region" description="Helical" evidence="12">
    <location>
        <begin position="279"/>
        <end position="297"/>
    </location>
</feature>
<feature type="transmembrane region" description="Helical" evidence="12">
    <location>
        <begin position="132"/>
        <end position="153"/>
    </location>
</feature>
<evidence type="ECO:0008006" key="15">
    <source>
        <dbReference type="Google" id="ProtNLM"/>
    </source>
</evidence>
<dbReference type="STRING" id="1184151.AW736_15560"/>
<dbReference type="InterPro" id="IPR001734">
    <property type="entry name" value="Na/solute_symporter"/>
</dbReference>
<dbReference type="GO" id="GO:0005886">
    <property type="term" value="C:plasma membrane"/>
    <property type="evidence" value="ECO:0007669"/>
    <property type="project" value="UniProtKB-SubCell"/>
</dbReference>
<feature type="transmembrane region" description="Helical" evidence="12">
    <location>
        <begin position="58"/>
        <end position="82"/>
    </location>
</feature>
<feature type="transmembrane region" description="Helical" evidence="12">
    <location>
        <begin position="339"/>
        <end position="367"/>
    </location>
</feature>
<keyword evidence="5 12" id="KW-0812">Transmembrane</keyword>
<accession>A0A178IFH1</accession>
<name>A0A178IFH1_9BACT</name>
<keyword evidence="9 12" id="KW-0472">Membrane</keyword>
<dbReference type="PANTHER" id="PTHR42985:SF32">
    <property type="entry name" value="SODIUM IODIDE SYMPORTER"/>
    <property type="match status" value="1"/>
</dbReference>
<dbReference type="InterPro" id="IPR051163">
    <property type="entry name" value="Sodium:Solute_Symporter_SSF"/>
</dbReference>
<proteinExistence type="inferred from homology"/>
<feature type="transmembrane region" description="Helical" evidence="12">
    <location>
        <begin position="447"/>
        <end position="465"/>
    </location>
</feature>
<feature type="transmembrane region" description="Helical" evidence="12">
    <location>
        <begin position="477"/>
        <end position="495"/>
    </location>
</feature>
<evidence type="ECO:0000256" key="3">
    <source>
        <dbReference type="ARBA" id="ARBA00022448"/>
    </source>
</evidence>
<evidence type="ECO:0000256" key="8">
    <source>
        <dbReference type="ARBA" id="ARBA00023065"/>
    </source>
</evidence>
<dbReference type="GO" id="GO:0006814">
    <property type="term" value="P:sodium ion transport"/>
    <property type="evidence" value="ECO:0007669"/>
    <property type="project" value="UniProtKB-KW"/>
</dbReference>
<dbReference type="OrthoDB" id="9814523at2"/>
<evidence type="ECO:0000256" key="9">
    <source>
        <dbReference type="ARBA" id="ARBA00023136"/>
    </source>
</evidence>
<sequence>MLSDNILAMAPLSMGTRIIYLAILSICLVVSLGIGQYFSRRQKNAKSYFLGGGDMPGWLVGISISASMISAMTFLAIPGFSFKEDYRWVVPSFSFLIMAVFAIVVLIPFFRKASTPSGYAFLEQRFGAWARVYAAGGFLLFNVLRLGVVLYVTCLSLEVFFGIPAIWLMLILGIAATLYSMMGGFEAVVWTEFFQAIVLVMGAVIMVPVVLYAIPGGLGTVVDLAVPAGKMSLGSFEFTFVEKTVWVMVLASLFYNASDYSTRQDFIQRYRAPKNMRQARIAVAIGAVTVVPVWLYFNFLGTTLWTYYKVNPDPVVAEFTVSAPEKIVPYFMASQLPPAVTGLVLGAILMAALSTLAPILNACAVTWAGDFHHRFFRGPAEARDELKLGRATTRALGVIMIVLALLIHVLRTQTLQDLQATGQMLFSAGLFGLFLIGFFGHRISARASLCAAACTVGIVLVWFAAHTWKWMAWAPDPFWIPVLSNLGLPTFAIVFNKFMPPVKNPAADATADVQTQTAKP</sequence>
<dbReference type="InterPro" id="IPR038377">
    <property type="entry name" value="Na/Glc_symporter_sf"/>
</dbReference>
<evidence type="ECO:0000256" key="10">
    <source>
        <dbReference type="ARBA" id="ARBA00023201"/>
    </source>
</evidence>
<dbReference type="PANTHER" id="PTHR42985">
    <property type="entry name" value="SODIUM-COUPLED MONOCARBOXYLATE TRANSPORTER"/>
    <property type="match status" value="1"/>
</dbReference>
<evidence type="ECO:0000256" key="2">
    <source>
        <dbReference type="ARBA" id="ARBA00006434"/>
    </source>
</evidence>
<keyword evidence="10" id="KW-0739">Sodium transport</keyword>
<organism evidence="13 14">
    <name type="scientific">Termitidicoccus mucosus</name>
    <dbReference type="NCBI Taxonomy" id="1184151"/>
    <lineage>
        <taxon>Bacteria</taxon>
        <taxon>Pseudomonadati</taxon>
        <taxon>Verrucomicrobiota</taxon>
        <taxon>Opitutia</taxon>
        <taxon>Opitutales</taxon>
        <taxon>Opitutaceae</taxon>
        <taxon>Termitidicoccus</taxon>
    </lineage>
</organism>
<evidence type="ECO:0000313" key="13">
    <source>
        <dbReference type="EMBL" id="OAM88750.1"/>
    </source>
</evidence>
<evidence type="ECO:0000256" key="7">
    <source>
        <dbReference type="ARBA" id="ARBA00023053"/>
    </source>
</evidence>
<protein>
    <recommendedName>
        <fullName evidence="15">Sodium:solute symporter</fullName>
    </recommendedName>
</protein>
<keyword evidence="6 12" id="KW-1133">Transmembrane helix</keyword>
<feature type="transmembrane region" description="Helical" evidence="12">
    <location>
        <begin position="193"/>
        <end position="214"/>
    </location>
</feature>
<keyword evidence="7" id="KW-0915">Sodium</keyword>
<evidence type="ECO:0000313" key="14">
    <source>
        <dbReference type="Proteomes" id="UP000078486"/>
    </source>
</evidence>
<keyword evidence="14" id="KW-1185">Reference proteome</keyword>
<dbReference type="EMBL" id="LRRQ01000124">
    <property type="protein sequence ID" value="OAM88750.1"/>
    <property type="molecule type" value="Genomic_DNA"/>
</dbReference>
<keyword evidence="8" id="KW-0406">Ion transport</keyword>
<evidence type="ECO:0000256" key="4">
    <source>
        <dbReference type="ARBA" id="ARBA00022475"/>
    </source>
</evidence>
<feature type="transmembrane region" description="Helical" evidence="12">
    <location>
        <begin position="159"/>
        <end position="181"/>
    </location>
</feature>
<evidence type="ECO:0000256" key="5">
    <source>
        <dbReference type="ARBA" id="ARBA00022692"/>
    </source>
</evidence>
<feature type="transmembrane region" description="Helical" evidence="12">
    <location>
        <begin position="88"/>
        <end position="111"/>
    </location>
</feature>
<dbReference type="Pfam" id="PF00474">
    <property type="entry name" value="SSF"/>
    <property type="match status" value="1"/>
</dbReference>
<evidence type="ECO:0000256" key="11">
    <source>
        <dbReference type="RuleBase" id="RU362091"/>
    </source>
</evidence>
<evidence type="ECO:0000256" key="6">
    <source>
        <dbReference type="ARBA" id="ARBA00022989"/>
    </source>
</evidence>
<dbReference type="Proteomes" id="UP000078486">
    <property type="component" value="Unassembled WGS sequence"/>
</dbReference>
<comment type="subcellular location">
    <subcellularLocation>
        <location evidence="1">Cell membrane</location>
        <topology evidence="1">Multi-pass membrane protein</topology>
    </subcellularLocation>
</comment>
<dbReference type="AlphaFoldDB" id="A0A178IFH1"/>
<comment type="similarity">
    <text evidence="2 11">Belongs to the sodium:solute symporter (SSF) (TC 2.A.21) family.</text>
</comment>
<dbReference type="Gene3D" id="1.20.1730.10">
    <property type="entry name" value="Sodium/glucose cotransporter"/>
    <property type="match status" value="1"/>
</dbReference>
<dbReference type="PROSITE" id="PS50283">
    <property type="entry name" value="NA_SOLUT_SYMP_3"/>
    <property type="match status" value="1"/>
</dbReference>
<evidence type="ECO:0000256" key="1">
    <source>
        <dbReference type="ARBA" id="ARBA00004651"/>
    </source>
</evidence>
<feature type="transmembrane region" description="Helical" evidence="12">
    <location>
        <begin position="240"/>
        <end position="258"/>
    </location>
</feature>
<keyword evidence="4" id="KW-1003">Cell membrane</keyword>
<feature type="transmembrane region" description="Helical" evidence="12">
    <location>
        <begin position="422"/>
        <end position="440"/>
    </location>
</feature>
<evidence type="ECO:0000256" key="12">
    <source>
        <dbReference type="SAM" id="Phobius"/>
    </source>
</evidence>
<feature type="transmembrane region" description="Helical" evidence="12">
    <location>
        <begin position="388"/>
        <end position="410"/>
    </location>
</feature>
<reference evidence="13 14" key="1">
    <citation type="submission" date="2016-01" db="EMBL/GenBank/DDBJ databases">
        <title>High potential of lignocellulose degradation of a new Verrucomicrobia species.</title>
        <authorList>
            <person name="Wang Y."/>
            <person name="Shi Y."/>
            <person name="Qiu Z."/>
            <person name="Liu S."/>
            <person name="Yang H."/>
        </authorList>
    </citation>
    <scope>NUCLEOTIDE SEQUENCE [LARGE SCALE GENOMIC DNA]</scope>
    <source>
        <strain evidence="13 14">TSB47</strain>
    </source>
</reference>
<comment type="caution">
    <text evidence="13">The sequence shown here is derived from an EMBL/GenBank/DDBJ whole genome shotgun (WGS) entry which is preliminary data.</text>
</comment>
<keyword evidence="3" id="KW-0813">Transport</keyword>
<gene>
    <name evidence="13" type="ORF">AW736_15560</name>
</gene>
<feature type="transmembrane region" description="Helical" evidence="12">
    <location>
        <begin position="18"/>
        <end position="38"/>
    </location>
</feature>